<dbReference type="GO" id="GO:0003677">
    <property type="term" value="F:DNA binding"/>
    <property type="evidence" value="ECO:0007669"/>
    <property type="project" value="UniProtKB-KW"/>
</dbReference>
<evidence type="ECO:0000259" key="6">
    <source>
        <dbReference type="Pfam" id="PF04542"/>
    </source>
</evidence>
<dbReference type="SUPFAM" id="SSF88659">
    <property type="entry name" value="Sigma3 and sigma4 domains of RNA polymerase sigma factors"/>
    <property type="match status" value="1"/>
</dbReference>
<comment type="caution">
    <text evidence="8">The sequence shown here is derived from an EMBL/GenBank/DDBJ whole genome shotgun (WGS) entry which is preliminary data.</text>
</comment>
<dbReference type="InterPro" id="IPR013324">
    <property type="entry name" value="RNA_pol_sigma_r3/r4-like"/>
</dbReference>
<evidence type="ECO:0000256" key="5">
    <source>
        <dbReference type="ARBA" id="ARBA00023163"/>
    </source>
</evidence>
<keyword evidence="3" id="KW-0731">Sigma factor</keyword>
<feature type="domain" description="RNA polymerase sigma-70 region 2" evidence="6">
    <location>
        <begin position="24"/>
        <end position="91"/>
    </location>
</feature>
<dbReference type="GO" id="GO:0016987">
    <property type="term" value="F:sigma factor activity"/>
    <property type="evidence" value="ECO:0007669"/>
    <property type="project" value="UniProtKB-KW"/>
</dbReference>
<keyword evidence="5" id="KW-0804">Transcription</keyword>
<dbReference type="Gene3D" id="1.10.10.10">
    <property type="entry name" value="Winged helix-like DNA-binding domain superfamily/Winged helix DNA-binding domain"/>
    <property type="match status" value="1"/>
</dbReference>
<gene>
    <name evidence="8" type="ORF">VIBNISOn1_560123</name>
</gene>
<dbReference type="RefSeq" id="WP_022613026.1">
    <property type="nucleotide sequence ID" value="NZ_LK391965.1"/>
</dbReference>
<name>A0AAV2VV42_9VIBR</name>
<keyword evidence="4" id="KW-0238">DNA-binding</keyword>
<reference evidence="8 9" key="1">
    <citation type="journal article" date="2013" name="ISME J.">
        <title>Comparative genomics of pathogenic lineages of Vibrio nigripulchritudo identifies virulence-associated traits.</title>
        <authorList>
            <person name="Goudenege D."/>
            <person name="Labreuche Y."/>
            <person name="Krin E."/>
            <person name="Ansquer D."/>
            <person name="Mangenot S."/>
            <person name="Calteau A."/>
            <person name="Medigue C."/>
            <person name="Mazel D."/>
            <person name="Polz M.F."/>
            <person name="Le Roux F."/>
        </authorList>
    </citation>
    <scope>NUCLEOTIDE SEQUENCE [LARGE SCALE GENOMIC DNA]</scope>
    <source>
        <strain evidence="8 9">SOn1</strain>
    </source>
</reference>
<protein>
    <submittedName>
        <fullName evidence="8">RNA polymerase sigma-70/24 factor</fullName>
    </submittedName>
</protein>
<evidence type="ECO:0000256" key="1">
    <source>
        <dbReference type="ARBA" id="ARBA00010641"/>
    </source>
</evidence>
<dbReference type="InterPro" id="IPR013249">
    <property type="entry name" value="RNA_pol_sigma70_r4_t2"/>
</dbReference>
<dbReference type="Pfam" id="PF04542">
    <property type="entry name" value="Sigma70_r2"/>
    <property type="match status" value="1"/>
</dbReference>
<dbReference type="GO" id="GO:0006352">
    <property type="term" value="P:DNA-templated transcription initiation"/>
    <property type="evidence" value="ECO:0007669"/>
    <property type="project" value="InterPro"/>
</dbReference>
<comment type="similarity">
    <text evidence="1">Belongs to the sigma-70 factor family. ECF subfamily.</text>
</comment>
<feature type="domain" description="RNA polymerase sigma factor 70 region 4 type 2" evidence="7">
    <location>
        <begin position="121"/>
        <end position="172"/>
    </location>
</feature>
<dbReference type="InterPro" id="IPR039425">
    <property type="entry name" value="RNA_pol_sigma-70-like"/>
</dbReference>
<dbReference type="Pfam" id="PF08281">
    <property type="entry name" value="Sigma70_r4_2"/>
    <property type="match status" value="1"/>
</dbReference>
<dbReference type="InterPro" id="IPR013325">
    <property type="entry name" value="RNA_pol_sigma_r2"/>
</dbReference>
<dbReference type="EMBL" id="CAOF01000149">
    <property type="protein sequence ID" value="CCO48586.1"/>
    <property type="molecule type" value="Genomic_DNA"/>
</dbReference>
<organism evidence="8 9">
    <name type="scientific">Vibrio nigripulchritudo SOn1</name>
    <dbReference type="NCBI Taxonomy" id="1238450"/>
    <lineage>
        <taxon>Bacteria</taxon>
        <taxon>Pseudomonadati</taxon>
        <taxon>Pseudomonadota</taxon>
        <taxon>Gammaproteobacteria</taxon>
        <taxon>Vibrionales</taxon>
        <taxon>Vibrionaceae</taxon>
        <taxon>Vibrio</taxon>
    </lineage>
</organism>
<dbReference type="PANTHER" id="PTHR43133">
    <property type="entry name" value="RNA POLYMERASE ECF-TYPE SIGMA FACTO"/>
    <property type="match status" value="1"/>
</dbReference>
<sequence>MDQLTDEQLMLRFSKGEHPAFAELYQRHKGSLYRYFVRQLGAQHKARAEELFQDVWFRVIDTRGSYEVTAKFTTWLYRIAHNMVIDEHRKKLSEDAYLNQVEQDDTIHLDENTLTQRKQSALKHCMEQLAPLQREAFLLKNEAGFSANQICEIVDAKAEAVKTRLRYAMSQLRDCLTRKLGSNL</sequence>
<keyword evidence="2" id="KW-0805">Transcription regulation</keyword>
<evidence type="ECO:0000259" key="7">
    <source>
        <dbReference type="Pfam" id="PF08281"/>
    </source>
</evidence>
<accession>A0AAV2VV42</accession>
<dbReference type="InterPro" id="IPR007627">
    <property type="entry name" value="RNA_pol_sigma70_r2"/>
</dbReference>
<dbReference type="Gene3D" id="1.10.1740.10">
    <property type="match status" value="1"/>
</dbReference>
<evidence type="ECO:0000256" key="4">
    <source>
        <dbReference type="ARBA" id="ARBA00023125"/>
    </source>
</evidence>
<evidence type="ECO:0000256" key="3">
    <source>
        <dbReference type="ARBA" id="ARBA00023082"/>
    </source>
</evidence>
<dbReference type="InterPro" id="IPR014284">
    <property type="entry name" value="RNA_pol_sigma-70_dom"/>
</dbReference>
<evidence type="ECO:0000313" key="9">
    <source>
        <dbReference type="Proteomes" id="UP000018211"/>
    </source>
</evidence>
<dbReference type="PANTHER" id="PTHR43133:SF8">
    <property type="entry name" value="RNA POLYMERASE SIGMA FACTOR HI_1459-RELATED"/>
    <property type="match status" value="1"/>
</dbReference>
<dbReference type="NCBIfam" id="TIGR02937">
    <property type="entry name" value="sigma70-ECF"/>
    <property type="match status" value="1"/>
</dbReference>
<evidence type="ECO:0000313" key="8">
    <source>
        <dbReference type="EMBL" id="CCO48586.1"/>
    </source>
</evidence>
<dbReference type="InterPro" id="IPR036388">
    <property type="entry name" value="WH-like_DNA-bd_sf"/>
</dbReference>
<dbReference type="Proteomes" id="UP000018211">
    <property type="component" value="Unassembled WGS sequence"/>
</dbReference>
<evidence type="ECO:0000256" key="2">
    <source>
        <dbReference type="ARBA" id="ARBA00023015"/>
    </source>
</evidence>
<dbReference type="AlphaFoldDB" id="A0AAV2VV42"/>
<dbReference type="SUPFAM" id="SSF88946">
    <property type="entry name" value="Sigma2 domain of RNA polymerase sigma factors"/>
    <property type="match status" value="1"/>
</dbReference>
<proteinExistence type="inferred from homology"/>